<dbReference type="PANTHER" id="PTHR11640">
    <property type="entry name" value="NEPHRIN"/>
    <property type="match status" value="1"/>
</dbReference>
<dbReference type="STRING" id="418985.A0A1V9XZ87"/>
<dbReference type="InterPro" id="IPR007110">
    <property type="entry name" value="Ig-like_dom"/>
</dbReference>
<keyword evidence="4" id="KW-0325">Glycoprotein</keyword>
<dbReference type="InterPro" id="IPR051275">
    <property type="entry name" value="Cell_adhesion_signaling"/>
</dbReference>
<name>A0A1V9XZ87_9ACAR</name>
<dbReference type="GO" id="GO:0098609">
    <property type="term" value="P:cell-cell adhesion"/>
    <property type="evidence" value="ECO:0007669"/>
    <property type="project" value="TreeGrafter"/>
</dbReference>
<feature type="domain" description="Ig-like" evidence="6">
    <location>
        <begin position="36"/>
        <end position="130"/>
    </location>
</feature>
<organism evidence="7 8">
    <name type="scientific">Tropilaelaps mercedesae</name>
    <dbReference type="NCBI Taxonomy" id="418985"/>
    <lineage>
        <taxon>Eukaryota</taxon>
        <taxon>Metazoa</taxon>
        <taxon>Ecdysozoa</taxon>
        <taxon>Arthropoda</taxon>
        <taxon>Chelicerata</taxon>
        <taxon>Arachnida</taxon>
        <taxon>Acari</taxon>
        <taxon>Parasitiformes</taxon>
        <taxon>Mesostigmata</taxon>
        <taxon>Gamasina</taxon>
        <taxon>Dermanyssoidea</taxon>
        <taxon>Laelapidae</taxon>
        <taxon>Tropilaelaps</taxon>
    </lineage>
</organism>
<comment type="subcellular location">
    <subcellularLocation>
        <location evidence="1">Membrane</location>
        <topology evidence="1">Single-pass type I membrane protein</topology>
    </subcellularLocation>
</comment>
<evidence type="ECO:0000313" key="7">
    <source>
        <dbReference type="EMBL" id="OQR78753.1"/>
    </source>
</evidence>
<keyword evidence="3" id="KW-1015">Disulfide bond</keyword>
<dbReference type="InterPro" id="IPR036179">
    <property type="entry name" value="Ig-like_dom_sf"/>
</dbReference>
<dbReference type="InterPro" id="IPR003599">
    <property type="entry name" value="Ig_sub"/>
</dbReference>
<proteinExistence type="predicted"/>
<dbReference type="InterPro" id="IPR013783">
    <property type="entry name" value="Ig-like_fold"/>
</dbReference>
<dbReference type="SMART" id="SM00409">
    <property type="entry name" value="IG"/>
    <property type="match status" value="1"/>
</dbReference>
<evidence type="ECO:0000313" key="8">
    <source>
        <dbReference type="Proteomes" id="UP000192247"/>
    </source>
</evidence>
<comment type="caution">
    <text evidence="7">The sequence shown here is derived from an EMBL/GenBank/DDBJ whole genome shotgun (WGS) entry which is preliminary data.</text>
</comment>
<dbReference type="Pfam" id="PF07679">
    <property type="entry name" value="I-set"/>
    <property type="match status" value="1"/>
</dbReference>
<dbReference type="OrthoDB" id="10028801at2759"/>
<evidence type="ECO:0000256" key="5">
    <source>
        <dbReference type="ARBA" id="ARBA00023319"/>
    </source>
</evidence>
<gene>
    <name evidence="7" type="ORF">BIW11_02675</name>
</gene>
<evidence type="ECO:0000256" key="1">
    <source>
        <dbReference type="ARBA" id="ARBA00004479"/>
    </source>
</evidence>
<dbReference type="GO" id="GO:0050839">
    <property type="term" value="F:cell adhesion molecule binding"/>
    <property type="evidence" value="ECO:0007669"/>
    <property type="project" value="TreeGrafter"/>
</dbReference>
<dbReference type="PROSITE" id="PS50835">
    <property type="entry name" value="IG_LIKE"/>
    <property type="match status" value="1"/>
</dbReference>
<dbReference type="EMBL" id="MNPL01001855">
    <property type="protein sequence ID" value="OQR78753.1"/>
    <property type="molecule type" value="Genomic_DNA"/>
</dbReference>
<protein>
    <submittedName>
        <fullName evidence="7">Nephrin-like</fullName>
    </submittedName>
</protein>
<dbReference type="InParanoid" id="A0A1V9XZ87"/>
<dbReference type="InterPro" id="IPR013098">
    <property type="entry name" value="Ig_I-set"/>
</dbReference>
<dbReference type="SUPFAM" id="SSF48726">
    <property type="entry name" value="Immunoglobulin"/>
    <property type="match status" value="1"/>
</dbReference>
<dbReference type="GO" id="GO:0005886">
    <property type="term" value="C:plasma membrane"/>
    <property type="evidence" value="ECO:0007669"/>
    <property type="project" value="TreeGrafter"/>
</dbReference>
<evidence type="ECO:0000256" key="3">
    <source>
        <dbReference type="ARBA" id="ARBA00023157"/>
    </source>
</evidence>
<reference evidence="7 8" key="1">
    <citation type="journal article" date="2017" name="Gigascience">
        <title>Draft genome of the honey bee ectoparasitic mite, Tropilaelaps mercedesae, is shaped by the parasitic life history.</title>
        <authorList>
            <person name="Dong X."/>
            <person name="Armstrong S.D."/>
            <person name="Xia D."/>
            <person name="Makepeace B.L."/>
            <person name="Darby A.C."/>
            <person name="Kadowaki T."/>
        </authorList>
    </citation>
    <scope>NUCLEOTIDE SEQUENCE [LARGE SCALE GENOMIC DNA]</scope>
    <source>
        <strain evidence="7">Wuxi-XJTLU</strain>
    </source>
</reference>
<dbReference type="Proteomes" id="UP000192247">
    <property type="component" value="Unassembled WGS sequence"/>
</dbReference>
<keyword evidence="5" id="KW-0393">Immunoglobulin domain</keyword>
<dbReference type="GO" id="GO:0005911">
    <property type="term" value="C:cell-cell junction"/>
    <property type="evidence" value="ECO:0007669"/>
    <property type="project" value="TreeGrafter"/>
</dbReference>
<accession>A0A1V9XZ87</accession>
<dbReference type="Gene3D" id="2.60.40.10">
    <property type="entry name" value="Immunoglobulins"/>
    <property type="match status" value="1"/>
</dbReference>
<dbReference type="AlphaFoldDB" id="A0A1V9XZ87"/>
<keyword evidence="8" id="KW-1185">Reference proteome</keyword>
<evidence type="ECO:0000256" key="2">
    <source>
        <dbReference type="ARBA" id="ARBA00023136"/>
    </source>
</evidence>
<evidence type="ECO:0000256" key="4">
    <source>
        <dbReference type="ARBA" id="ARBA00023180"/>
    </source>
</evidence>
<dbReference type="PANTHER" id="PTHR11640:SF136">
    <property type="entry name" value="NEPHRIN"/>
    <property type="match status" value="1"/>
</dbReference>
<keyword evidence="2" id="KW-0472">Membrane</keyword>
<sequence>MVSSGVHLQCIRRQLFVQLIIISISQSDLVHCDEIPDQQYFKVRPQSVQLVEGQTTELQCHIGNLGGQVQWSKDGFVLGYESIIPGFPRYQMVIDEPRGIYNLRLNHVTLDDEAEYQCQFRQNRLSSAIALVMIAELLKHVRASKRHSAVGFETLNPQLTSGGIGIINPSTKVNKL</sequence>
<evidence type="ECO:0000259" key="6">
    <source>
        <dbReference type="PROSITE" id="PS50835"/>
    </source>
</evidence>
<feature type="non-terminal residue" evidence="7">
    <location>
        <position position="176"/>
    </location>
</feature>